<dbReference type="Gene3D" id="3.40.50.300">
    <property type="entry name" value="P-loop containing nucleotide triphosphate hydrolases"/>
    <property type="match status" value="2"/>
</dbReference>
<dbReference type="RefSeq" id="XP_003014950.1">
    <property type="nucleotide sequence ID" value="XM_003014904.1"/>
</dbReference>
<dbReference type="KEGG" id="abe:ARB_06709"/>
<dbReference type="Pfam" id="PF00664">
    <property type="entry name" value="ABC_membrane"/>
    <property type="match status" value="2"/>
</dbReference>
<evidence type="ECO:0000256" key="3">
    <source>
        <dbReference type="ARBA" id="ARBA00022448"/>
    </source>
</evidence>
<dbReference type="Pfam" id="PF00005">
    <property type="entry name" value="ABC_tran"/>
    <property type="match status" value="2"/>
</dbReference>
<feature type="transmembrane region" description="Helical" evidence="13">
    <location>
        <begin position="205"/>
        <end position="224"/>
    </location>
</feature>
<name>D4ARG7_ARTBC</name>
<evidence type="ECO:0000256" key="7">
    <source>
        <dbReference type="ARBA" id="ARBA00022741"/>
    </source>
</evidence>
<keyword evidence="8" id="KW-0067">ATP-binding</keyword>
<keyword evidence="17" id="KW-1185">Reference proteome</keyword>
<keyword evidence="10 13" id="KW-0472">Membrane</keyword>
<dbReference type="OMA" id="SCGQMFA"/>
<keyword evidence="4" id="KW-1003">Cell membrane</keyword>
<reference evidence="17" key="1">
    <citation type="journal article" date="2011" name="Genome Biol.">
        <title>Comparative and functional genomics provide insights into the pathogenicity of dermatophytic fungi.</title>
        <authorList>
            <person name="Burmester A."/>
            <person name="Shelest E."/>
            <person name="Gloeckner G."/>
            <person name="Heddergott C."/>
            <person name="Schindler S."/>
            <person name="Staib P."/>
            <person name="Heidel A."/>
            <person name="Felder M."/>
            <person name="Petzold A."/>
            <person name="Szafranski K."/>
            <person name="Feuermann M."/>
            <person name="Pedruzzi I."/>
            <person name="Priebe S."/>
            <person name="Groth M."/>
            <person name="Winkler R."/>
            <person name="Li W."/>
            <person name="Kniemeyer O."/>
            <person name="Schroeckh V."/>
            <person name="Hertweck C."/>
            <person name="Hube B."/>
            <person name="White T.C."/>
            <person name="Platzer M."/>
            <person name="Guthke R."/>
            <person name="Heitman J."/>
            <person name="Woestemeyer J."/>
            <person name="Zipfel P.F."/>
            <person name="Monod M."/>
            <person name="Brakhage A.A."/>
        </authorList>
    </citation>
    <scope>NUCLEOTIDE SEQUENCE [LARGE SCALE GENOMIC DNA]</scope>
    <source>
        <strain evidence="17">ATCC MYA-4681 / CBS 112371</strain>
    </source>
</reference>
<dbReference type="InterPro" id="IPR039421">
    <property type="entry name" value="Type_1_exporter"/>
</dbReference>
<dbReference type="SUPFAM" id="SSF90123">
    <property type="entry name" value="ABC transporter transmembrane region"/>
    <property type="match status" value="2"/>
</dbReference>
<evidence type="ECO:0000256" key="12">
    <source>
        <dbReference type="SAM" id="MobiDB-lite"/>
    </source>
</evidence>
<dbReference type="GO" id="GO:0016887">
    <property type="term" value="F:ATP hydrolysis activity"/>
    <property type="evidence" value="ECO:0007669"/>
    <property type="project" value="InterPro"/>
</dbReference>
<dbReference type="PANTHER" id="PTHR43394">
    <property type="entry name" value="ATP-DEPENDENT PERMEASE MDL1, MITOCHONDRIAL"/>
    <property type="match status" value="1"/>
</dbReference>
<feature type="transmembrane region" description="Helical" evidence="13">
    <location>
        <begin position="133"/>
        <end position="154"/>
    </location>
</feature>
<keyword evidence="11" id="KW-0325">Glycoprotein</keyword>
<dbReference type="CDD" id="cd18578">
    <property type="entry name" value="ABC_6TM_Pgp_ABCB1_D2_like"/>
    <property type="match status" value="1"/>
</dbReference>
<feature type="transmembrane region" description="Helical" evidence="13">
    <location>
        <begin position="938"/>
        <end position="957"/>
    </location>
</feature>
<feature type="region of interest" description="Disordered" evidence="12">
    <location>
        <begin position="1"/>
        <end position="29"/>
    </location>
</feature>
<feature type="domain" description="ABC transporter" evidence="14">
    <location>
        <begin position="414"/>
        <end position="693"/>
    </location>
</feature>
<evidence type="ECO:0000313" key="17">
    <source>
        <dbReference type="Proteomes" id="UP000008866"/>
    </source>
</evidence>
<keyword evidence="6" id="KW-0677">Repeat</keyword>
<feature type="transmembrane region" description="Helical" evidence="13">
    <location>
        <begin position="912"/>
        <end position="932"/>
    </location>
</feature>
<dbReference type="GeneID" id="9520672"/>
<dbReference type="GO" id="GO:0090374">
    <property type="term" value="P:oligopeptide export from mitochondrion"/>
    <property type="evidence" value="ECO:0007669"/>
    <property type="project" value="TreeGrafter"/>
</dbReference>
<evidence type="ECO:0000256" key="10">
    <source>
        <dbReference type="ARBA" id="ARBA00023136"/>
    </source>
</evidence>
<evidence type="ECO:0000256" key="5">
    <source>
        <dbReference type="ARBA" id="ARBA00022692"/>
    </source>
</evidence>
<proteinExistence type="inferred from homology"/>
<accession>D4ARG7</accession>
<keyword evidence="5 13" id="KW-0812">Transmembrane</keyword>
<dbReference type="InterPro" id="IPR003439">
    <property type="entry name" value="ABC_transporter-like_ATP-bd"/>
</dbReference>
<dbReference type="GO" id="GO:0005743">
    <property type="term" value="C:mitochondrial inner membrane"/>
    <property type="evidence" value="ECO:0007669"/>
    <property type="project" value="TreeGrafter"/>
</dbReference>
<evidence type="ECO:0000256" key="9">
    <source>
        <dbReference type="ARBA" id="ARBA00022989"/>
    </source>
</evidence>
<evidence type="ECO:0000256" key="11">
    <source>
        <dbReference type="ARBA" id="ARBA00023180"/>
    </source>
</evidence>
<keyword evidence="3" id="KW-0813">Transport</keyword>
<dbReference type="InterPro" id="IPR027417">
    <property type="entry name" value="P-loop_NTPase"/>
</dbReference>
<feature type="region of interest" description="Disordered" evidence="12">
    <location>
        <begin position="751"/>
        <end position="770"/>
    </location>
</feature>
<feature type="transmembrane region" description="Helical" evidence="13">
    <location>
        <begin position="1019"/>
        <end position="1039"/>
    </location>
</feature>
<evidence type="ECO:0000256" key="6">
    <source>
        <dbReference type="ARBA" id="ARBA00022737"/>
    </source>
</evidence>
<dbReference type="GO" id="GO:0005886">
    <property type="term" value="C:plasma membrane"/>
    <property type="evidence" value="ECO:0007669"/>
    <property type="project" value="UniProtKB-SubCell"/>
</dbReference>
<dbReference type="GO" id="GO:0015421">
    <property type="term" value="F:ABC-type oligopeptide transporter activity"/>
    <property type="evidence" value="ECO:0007669"/>
    <property type="project" value="TreeGrafter"/>
</dbReference>
<feature type="transmembrane region" description="Helical" evidence="13">
    <location>
        <begin position="307"/>
        <end position="330"/>
    </location>
</feature>
<dbReference type="SUPFAM" id="SSF52540">
    <property type="entry name" value="P-loop containing nucleoside triphosphate hydrolases"/>
    <property type="match status" value="2"/>
</dbReference>
<dbReference type="InterPro" id="IPR036640">
    <property type="entry name" value="ABC1_TM_sf"/>
</dbReference>
<evidence type="ECO:0000256" key="13">
    <source>
        <dbReference type="SAM" id="Phobius"/>
    </source>
</evidence>
<feature type="transmembrane region" description="Helical" evidence="13">
    <location>
        <begin position="787"/>
        <end position="812"/>
    </location>
</feature>
<dbReference type="SMART" id="SM00382">
    <property type="entry name" value="AAA"/>
    <property type="match status" value="2"/>
</dbReference>
<comment type="caution">
    <text evidence="16">The sequence shown here is derived from an EMBL/GenBank/DDBJ whole genome shotgun (WGS) entry which is preliminary data.</text>
</comment>
<dbReference type="HOGENOM" id="CLU_000604_17_2_1"/>
<dbReference type="Proteomes" id="UP000008866">
    <property type="component" value="Unassembled WGS sequence"/>
</dbReference>
<feature type="domain" description="ABC transmembrane type-1" evidence="15">
    <location>
        <begin position="792"/>
        <end position="1079"/>
    </location>
</feature>
<feature type="transmembrane region" description="Helical" evidence="13">
    <location>
        <begin position="230"/>
        <end position="251"/>
    </location>
</feature>
<dbReference type="STRING" id="663331.D4ARG7"/>
<feature type="domain" description="ABC transmembrane type-1" evidence="15">
    <location>
        <begin position="80"/>
        <end position="378"/>
    </location>
</feature>
<dbReference type="CDD" id="cd18577">
    <property type="entry name" value="ABC_6TM_Pgp_ABCB1_D1_like"/>
    <property type="match status" value="1"/>
</dbReference>
<feature type="transmembrane region" description="Helical" evidence="13">
    <location>
        <begin position="76"/>
        <end position="100"/>
    </location>
</feature>
<dbReference type="PROSITE" id="PS50893">
    <property type="entry name" value="ABC_TRANSPORTER_2"/>
    <property type="match status" value="2"/>
</dbReference>
<feature type="domain" description="ABC transporter" evidence="14">
    <location>
        <begin position="1146"/>
        <end position="1385"/>
    </location>
</feature>
<dbReference type="FunFam" id="1.20.1560.10:FF:000057">
    <property type="entry name" value="ABC multidrug transporter SitT"/>
    <property type="match status" value="1"/>
</dbReference>
<dbReference type="PROSITE" id="PS00211">
    <property type="entry name" value="ABC_TRANSPORTER_1"/>
    <property type="match status" value="2"/>
</dbReference>
<evidence type="ECO:0000259" key="14">
    <source>
        <dbReference type="PROSITE" id="PS50893"/>
    </source>
</evidence>
<organism evidence="16 17">
    <name type="scientific">Arthroderma benhamiae (strain ATCC MYA-4681 / CBS 112371)</name>
    <name type="common">Trichophyton mentagrophytes</name>
    <dbReference type="NCBI Taxonomy" id="663331"/>
    <lineage>
        <taxon>Eukaryota</taxon>
        <taxon>Fungi</taxon>
        <taxon>Dikarya</taxon>
        <taxon>Ascomycota</taxon>
        <taxon>Pezizomycotina</taxon>
        <taxon>Eurotiomycetes</taxon>
        <taxon>Eurotiomycetidae</taxon>
        <taxon>Onygenales</taxon>
        <taxon>Arthrodermataceae</taxon>
        <taxon>Trichophyton</taxon>
    </lineage>
</organism>
<dbReference type="InterPro" id="IPR017871">
    <property type="entry name" value="ABC_transporter-like_CS"/>
</dbReference>
<dbReference type="Gene3D" id="1.20.1560.10">
    <property type="entry name" value="ABC transporter type 1, transmembrane domain"/>
    <property type="match status" value="2"/>
</dbReference>
<gene>
    <name evidence="16" type="ORF">ARB_06709</name>
</gene>
<comment type="subcellular location">
    <subcellularLocation>
        <location evidence="1">Cell membrane</location>
        <topology evidence="1">Multi-pass membrane protein</topology>
    </subcellularLocation>
</comment>
<dbReference type="EMBL" id="ABSU01000006">
    <property type="protein sequence ID" value="EFE34310.1"/>
    <property type="molecule type" value="Genomic_DNA"/>
</dbReference>
<feature type="compositionally biased region" description="Polar residues" evidence="12">
    <location>
        <begin position="8"/>
        <end position="29"/>
    </location>
</feature>
<keyword evidence="7" id="KW-0547">Nucleotide-binding</keyword>
<feature type="transmembrane region" description="Helical" evidence="13">
    <location>
        <begin position="350"/>
        <end position="377"/>
    </location>
</feature>
<dbReference type="GO" id="GO:0005524">
    <property type="term" value="F:ATP binding"/>
    <property type="evidence" value="ECO:0007669"/>
    <property type="project" value="UniProtKB-KW"/>
</dbReference>
<sequence length="1390" mass="150717">MAVEEKNSPTGAAMTNTGILAPSSQQSEPESIYSFPNVYLKWWTKTQKFFSRENTITPTFGYFRLLFGTQPGKTDIALIVIGTIAGIGAGIPFPLLGILFGELVDDLNSSTCSTTQAPPGGYQAAITTKVLQVIYASILNFVCMYIHTGCWSMVGERLVRRLRTKYFHSLLRQEIAFTDTLPSGDVTSRLVSDIEVIQAGTSEKVGLFIGTISYFVAAYIVAFLKVATIAAMLMSVVPIYFLMAFGGGHYIKKYSSRISTHINAATSIVSSSLSHMSIVHAFNANARLEALFAQHLVSARMDALKKAITHSIQFGMLYFVAYASNALAFWQGSRMIADLAEGKPSKVSVGAVYTVIFVLLDASFVLSQMAPFMHIFASAASAGDRLMTTIKRQSAIDGTSSEGDSTISLASEEIELQDVTFNYPARPEVPVLQGVSFKIPPNKHTAIVGTSGSGKSTVVALLERLYDPITGCVRVGNRDLKEINVRHLRGSIGLVQQEPNLLDRSILENIAHGLVSSSQEKHKHLLPILLGPSLSELTEKIRQGASEDEAVAEQGDVVREIVNLARHAATLSNAIDFINALPDGLATRVGSSGAELSGGQKQRIALARALIRDPPVLLLDEATAALDSTSERLIQAALTKVSENVTTVSIAHRLATAKDADNIIVMQKGKVMEQGTHMDLVARDGVYAGMVRLQNIGKFSSSSSIMTESTQVDVNIDRSLTTDTLLNKEEKLSLEQGVLDEKEKPAQLYMPEEADSLPTEPEAKKEKPKQTLWATMRGSFPLIRPNLLLISLGLITSIMIGVSYTGEAVIFGHTVGSLSVCRGGPSIRSSGMLFGLLFFILAVAKFAAVIVNGAAFGWAAEKTLYRTRVLSLRSLLRQPLEWHNADGRTPGLLVALVTSDASALSSLTGTTIGVLFSTVANLFAGVILSHVIAWKIAVVLLATLPVLLASGVLRLRVMAQYQKKHQKAYAKATAITVETVDNIKSIAAFSLEQEAYSVFNRSLKAPYKSNMKSVLHGNFWLSLAYSISTLVYALAYWWGSQQILAGMYTQVQFFIVLPALLFSTQSCGQMFALVPDISKARIAASNIVDLLSIKHEGDEEYDKTGSKASAKHTDPRFNMLEDKPRDVEAQLTTTTPSSFPTKGMGVQFRNVHFRYPSRPNQPALDDLSINISPGQFCALVGPSGSGKSTTFALLEKFYNPASGSIIIDGVDITKQSGAAFRDTIALVPQENVMFEGTVAFNIGLGARPDVEATQEEIEEACRLANIHDTIAALPDGYNTVCSQDGKQFSGGQRQRLSIARALVRKPRLLLLDESTSALDVESEKHVQDALAKVARKTTIVAIAHRLNTIHRADRIFMIEGGKCVDQGTHAELVERCESYRANVIHQSLDA</sequence>
<keyword evidence="9 13" id="KW-1133">Transmembrane helix</keyword>
<evidence type="ECO:0000313" key="16">
    <source>
        <dbReference type="EMBL" id="EFE34310.1"/>
    </source>
</evidence>
<dbReference type="FunFam" id="3.40.50.300:FF:000913">
    <property type="entry name" value="ABC multidrug transporter SitT"/>
    <property type="match status" value="1"/>
</dbReference>
<dbReference type="eggNOG" id="KOG0055">
    <property type="taxonomic scope" value="Eukaryota"/>
</dbReference>
<dbReference type="PROSITE" id="PS50929">
    <property type="entry name" value="ABC_TM1F"/>
    <property type="match status" value="2"/>
</dbReference>
<feature type="transmembrane region" description="Helical" evidence="13">
    <location>
        <begin position="832"/>
        <end position="858"/>
    </location>
</feature>
<evidence type="ECO:0000259" key="15">
    <source>
        <dbReference type="PROSITE" id="PS50929"/>
    </source>
</evidence>
<protein>
    <submittedName>
        <fullName evidence="16">ABC multidrug transporter SitT</fullName>
    </submittedName>
</protein>
<comment type="similarity">
    <text evidence="2">Belongs to the ABC transporter superfamily. ABCB family. Multidrug resistance exporter (TC 3.A.1.201) subfamily.</text>
</comment>
<evidence type="ECO:0000256" key="2">
    <source>
        <dbReference type="ARBA" id="ARBA00007577"/>
    </source>
</evidence>
<evidence type="ECO:0000256" key="1">
    <source>
        <dbReference type="ARBA" id="ARBA00004651"/>
    </source>
</evidence>
<evidence type="ECO:0000256" key="4">
    <source>
        <dbReference type="ARBA" id="ARBA00022475"/>
    </source>
</evidence>
<dbReference type="PANTHER" id="PTHR43394:SF11">
    <property type="entry name" value="ATP-BINDING CASSETTE TRANSPORTER"/>
    <property type="match status" value="1"/>
</dbReference>
<dbReference type="InterPro" id="IPR011527">
    <property type="entry name" value="ABC1_TM_dom"/>
</dbReference>
<evidence type="ECO:0000256" key="8">
    <source>
        <dbReference type="ARBA" id="ARBA00022840"/>
    </source>
</evidence>
<dbReference type="InterPro" id="IPR003593">
    <property type="entry name" value="AAA+_ATPase"/>
</dbReference>